<feature type="region of interest" description="Disordered" evidence="1">
    <location>
        <begin position="28"/>
        <end position="50"/>
    </location>
</feature>
<protein>
    <submittedName>
        <fullName evidence="2">Uncharacterized protein</fullName>
    </submittedName>
</protein>
<organism evidence="2 3">
    <name type="scientific">Marasmius crinis-equi</name>
    <dbReference type="NCBI Taxonomy" id="585013"/>
    <lineage>
        <taxon>Eukaryota</taxon>
        <taxon>Fungi</taxon>
        <taxon>Dikarya</taxon>
        <taxon>Basidiomycota</taxon>
        <taxon>Agaricomycotina</taxon>
        <taxon>Agaricomycetes</taxon>
        <taxon>Agaricomycetidae</taxon>
        <taxon>Agaricales</taxon>
        <taxon>Marasmiineae</taxon>
        <taxon>Marasmiaceae</taxon>
        <taxon>Marasmius</taxon>
    </lineage>
</organism>
<accession>A0ABR3F821</accession>
<evidence type="ECO:0000256" key="1">
    <source>
        <dbReference type="SAM" id="MobiDB-lite"/>
    </source>
</evidence>
<dbReference type="Proteomes" id="UP001465976">
    <property type="component" value="Unassembled WGS sequence"/>
</dbReference>
<dbReference type="EMBL" id="JBAHYK010000774">
    <property type="protein sequence ID" value="KAL0571416.1"/>
    <property type="molecule type" value="Genomic_DNA"/>
</dbReference>
<reference evidence="2 3" key="1">
    <citation type="submission" date="2024-02" db="EMBL/GenBank/DDBJ databases">
        <title>A draft genome for the cacao thread blight pathogen Marasmius crinis-equi.</title>
        <authorList>
            <person name="Cohen S.P."/>
            <person name="Baruah I.K."/>
            <person name="Amoako-Attah I."/>
            <person name="Bukari Y."/>
            <person name="Meinhardt L.W."/>
            <person name="Bailey B.A."/>
        </authorList>
    </citation>
    <scope>NUCLEOTIDE SEQUENCE [LARGE SCALE GENOMIC DNA]</scope>
    <source>
        <strain evidence="2 3">GH-76</strain>
    </source>
</reference>
<feature type="compositionally biased region" description="Basic and acidic residues" evidence="1">
    <location>
        <begin position="40"/>
        <end position="50"/>
    </location>
</feature>
<comment type="caution">
    <text evidence="2">The sequence shown here is derived from an EMBL/GenBank/DDBJ whole genome shotgun (WGS) entry which is preliminary data.</text>
</comment>
<name>A0ABR3F821_9AGAR</name>
<evidence type="ECO:0000313" key="3">
    <source>
        <dbReference type="Proteomes" id="UP001465976"/>
    </source>
</evidence>
<keyword evidence="3" id="KW-1185">Reference proteome</keyword>
<sequence>MPRPKLYKTKEAKRQAICQKSQRYYHRNGESIKAKKRQKRLDAASKDGLEEERRLSIHQTAEAQQTSDSGIVTYGFSGHDQEVRDRPATAVLFNVQAQYQQLMNPQPALFFDQLFQDLQLWIAANPSAHISQSPMSPVEQKLKFLLLQIDGAKLQLGTNKEDTLHYEDVWRASKAITRALERLPVKLVPPTPSNWRVEPS</sequence>
<gene>
    <name evidence="2" type="ORF">V5O48_010551</name>
</gene>
<evidence type="ECO:0000313" key="2">
    <source>
        <dbReference type="EMBL" id="KAL0571416.1"/>
    </source>
</evidence>
<proteinExistence type="predicted"/>